<evidence type="ECO:0000313" key="3">
    <source>
        <dbReference type="Proteomes" id="UP000178379"/>
    </source>
</evidence>
<reference evidence="2 3" key="1">
    <citation type="journal article" date="2016" name="Nat. Commun.">
        <title>Thousands of microbial genomes shed light on interconnected biogeochemical processes in an aquifer system.</title>
        <authorList>
            <person name="Anantharaman K."/>
            <person name="Brown C.T."/>
            <person name="Hug L.A."/>
            <person name="Sharon I."/>
            <person name="Castelle C.J."/>
            <person name="Probst A.J."/>
            <person name="Thomas B.C."/>
            <person name="Singh A."/>
            <person name="Wilkins M.J."/>
            <person name="Karaoz U."/>
            <person name="Brodie E.L."/>
            <person name="Williams K.H."/>
            <person name="Hubbard S.S."/>
            <person name="Banfield J.F."/>
        </authorList>
    </citation>
    <scope>NUCLEOTIDE SEQUENCE [LARGE SCALE GENOMIC DNA]</scope>
</reference>
<gene>
    <name evidence="2" type="ORF">A2140_04145</name>
</gene>
<dbReference type="EMBL" id="MFSQ01000112">
    <property type="protein sequence ID" value="OGI38847.1"/>
    <property type="molecule type" value="Genomic_DNA"/>
</dbReference>
<comment type="caution">
    <text evidence="2">The sequence shown here is derived from an EMBL/GenBank/DDBJ whole genome shotgun (WGS) entry which is preliminary data.</text>
</comment>
<keyword evidence="1" id="KW-0812">Transmembrane</keyword>
<keyword evidence="1" id="KW-0472">Membrane</keyword>
<evidence type="ECO:0000256" key="1">
    <source>
        <dbReference type="SAM" id="Phobius"/>
    </source>
</evidence>
<accession>A0A1F6T0Y3</accession>
<organism evidence="2 3">
    <name type="scientific">Candidatus Muproteobacteria bacterium RBG_16_62_13</name>
    <dbReference type="NCBI Taxonomy" id="1817756"/>
    <lineage>
        <taxon>Bacteria</taxon>
        <taxon>Pseudomonadati</taxon>
        <taxon>Pseudomonadota</taxon>
        <taxon>Candidatus Muproteobacteria</taxon>
    </lineage>
</organism>
<name>A0A1F6T0Y3_9PROT</name>
<dbReference type="AlphaFoldDB" id="A0A1F6T0Y3"/>
<keyword evidence="1" id="KW-1133">Transmembrane helix</keyword>
<dbReference type="Proteomes" id="UP000178379">
    <property type="component" value="Unassembled WGS sequence"/>
</dbReference>
<proteinExistence type="predicted"/>
<evidence type="ECO:0000313" key="2">
    <source>
        <dbReference type="EMBL" id="OGI38847.1"/>
    </source>
</evidence>
<protein>
    <submittedName>
        <fullName evidence="2">Uncharacterized protein</fullName>
    </submittedName>
</protein>
<sequence>MLRTMRNQARTHTRLLLGVFVGLWLSVAVMPCVMAASACDHLTSTCHETPSSGAEAPAPCEQATPDCAAPDTNTPVSALYDFTPAPAFILTLPAGVLAPVIAFPLAVTQPRARPPHTPIYIEHLALLN</sequence>
<feature type="transmembrane region" description="Helical" evidence="1">
    <location>
        <begin position="87"/>
        <end position="107"/>
    </location>
</feature>